<evidence type="ECO:0000313" key="2">
    <source>
        <dbReference type="EMBL" id="PDW01316.1"/>
    </source>
</evidence>
<organism evidence="2 3">
    <name type="scientific">Candidatus Chloroploca asiatica</name>
    <dbReference type="NCBI Taxonomy" id="1506545"/>
    <lineage>
        <taxon>Bacteria</taxon>
        <taxon>Bacillati</taxon>
        <taxon>Chloroflexota</taxon>
        <taxon>Chloroflexia</taxon>
        <taxon>Chloroflexales</taxon>
        <taxon>Chloroflexineae</taxon>
        <taxon>Oscillochloridaceae</taxon>
        <taxon>Candidatus Chloroploca</taxon>
    </lineage>
</organism>
<reference evidence="2 3" key="1">
    <citation type="submission" date="2016-05" db="EMBL/GenBank/DDBJ databases">
        <authorList>
            <person name="Lavstsen T."/>
            <person name="Jespersen J.S."/>
        </authorList>
    </citation>
    <scope>NUCLEOTIDE SEQUENCE [LARGE SCALE GENOMIC DNA]</scope>
    <source>
        <strain evidence="2 3">B7-9</strain>
    </source>
</reference>
<evidence type="ECO:0000313" key="3">
    <source>
        <dbReference type="Proteomes" id="UP000220922"/>
    </source>
</evidence>
<dbReference type="OrthoDB" id="162932at2"/>
<dbReference type="RefSeq" id="WP_097650453.1">
    <property type="nucleotide sequence ID" value="NZ_LYXE01000009.1"/>
</dbReference>
<sequence>MSETTGEVRVRSVRPQRNDSAMESAVEFGGGIVRFGFSLVTLPFALLPSESRQHMRNASKELMYAFASLPKDFADIAGEAIEEWAAQGEDAPAKQAPKDELVAG</sequence>
<evidence type="ECO:0000256" key="1">
    <source>
        <dbReference type="SAM" id="MobiDB-lite"/>
    </source>
</evidence>
<keyword evidence="3" id="KW-1185">Reference proteome</keyword>
<dbReference type="EMBL" id="LYXE01000009">
    <property type="protein sequence ID" value="PDW01316.1"/>
    <property type="molecule type" value="Genomic_DNA"/>
</dbReference>
<feature type="region of interest" description="Disordered" evidence="1">
    <location>
        <begin position="1"/>
        <end position="20"/>
    </location>
</feature>
<proteinExistence type="predicted"/>
<comment type="caution">
    <text evidence="2">The sequence shown here is derived from an EMBL/GenBank/DDBJ whole genome shotgun (WGS) entry which is preliminary data.</text>
</comment>
<accession>A0A2H3KRZ0</accession>
<dbReference type="Proteomes" id="UP000220922">
    <property type="component" value="Unassembled WGS sequence"/>
</dbReference>
<dbReference type="AlphaFoldDB" id="A0A2H3KRZ0"/>
<name>A0A2H3KRZ0_9CHLR</name>
<protein>
    <submittedName>
        <fullName evidence="2">Uncharacterized protein</fullName>
    </submittedName>
</protein>
<gene>
    <name evidence="2" type="ORF">A9Q02_07470</name>
</gene>
<feature type="compositionally biased region" description="Basic and acidic residues" evidence="1">
    <location>
        <begin position="1"/>
        <end position="10"/>
    </location>
</feature>